<dbReference type="PANTHER" id="PTHR30337:SF7">
    <property type="entry name" value="PHOSPHOESTERASE"/>
    <property type="match status" value="1"/>
</dbReference>
<dbReference type="AlphaFoldDB" id="A0A182CZQ8"/>
<evidence type="ECO:0000256" key="1">
    <source>
        <dbReference type="ARBA" id="ARBA00022801"/>
    </source>
</evidence>
<dbReference type="InterPro" id="IPR050535">
    <property type="entry name" value="DNA_Repair-Maintenance_Comp"/>
</dbReference>
<keyword evidence="3" id="KW-0540">Nuclease</keyword>
<reference evidence="3" key="1">
    <citation type="journal article" date="2015" name="Genome Announc.">
        <title>Complete Genome Sequence of the Bacteriochlorophyll b-Producing Photosynthetic Bacterium Blastochloris viridis.</title>
        <authorList>
            <person name="Tsukatani Y."/>
            <person name="Hirose Y."/>
            <person name="Harada J."/>
            <person name="Misawa N."/>
            <person name="Mori K."/>
            <person name="Inoue K."/>
            <person name="Tamiaki H."/>
        </authorList>
    </citation>
    <scope>NUCLEOTIDE SEQUENCE [LARGE SCALE GENOMIC DNA]</scope>
    <source>
        <strain evidence="3">DSM 133</strain>
    </source>
</reference>
<dbReference type="CDD" id="cd00840">
    <property type="entry name" value="MPP_Mre11_N"/>
    <property type="match status" value="1"/>
</dbReference>
<dbReference type="InterPro" id="IPR004843">
    <property type="entry name" value="Calcineurin-like_PHP"/>
</dbReference>
<organism evidence="3">
    <name type="scientific">Blastochloris viridis</name>
    <name type="common">Rhodopseudomonas viridis</name>
    <dbReference type="NCBI Taxonomy" id="1079"/>
    <lineage>
        <taxon>Bacteria</taxon>
        <taxon>Pseudomonadati</taxon>
        <taxon>Pseudomonadota</taxon>
        <taxon>Alphaproteobacteria</taxon>
        <taxon>Hyphomicrobiales</taxon>
        <taxon>Blastochloridaceae</taxon>
        <taxon>Blastochloris</taxon>
    </lineage>
</organism>
<keyword evidence="3" id="KW-0269">Exonuclease</keyword>
<dbReference type="PANTHER" id="PTHR30337">
    <property type="entry name" value="COMPONENT OF ATP-DEPENDENT DSDNA EXONUCLEASE"/>
    <property type="match status" value="1"/>
</dbReference>
<dbReference type="GO" id="GO:0004527">
    <property type="term" value="F:exonuclease activity"/>
    <property type="evidence" value="ECO:0007669"/>
    <property type="project" value="UniProtKB-KW"/>
</dbReference>
<gene>
    <name evidence="3" type="ORF">BV133_1112</name>
</gene>
<dbReference type="Pfam" id="PF00149">
    <property type="entry name" value="Metallophos"/>
    <property type="match status" value="1"/>
</dbReference>
<feature type="domain" description="Calcineurin-like phosphoesterase" evidence="2">
    <location>
        <begin position="7"/>
        <end position="200"/>
    </location>
</feature>
<dbReference type="OrthoDB" id="9773856at2"/>
<sequence>MSGSTFQFLHAADLHLDSPLRGLARRGEIADAFVEASRRALENLVAAAIAEQVAFVVIAGDLYDGDWKDYATGQAFVRQMGRLARAGIRVFVLRGNHDAESVITKSLPLPTNVHPFSVRTVESVRIDELGVVLHGRGFASRSVTDNVARQYPAAVPGWFNIGVLHTSLTGRDGHDVYAPCQLEDLQRPGYDYWALGHVHAREVVATEPFIVFPGNLQGRHARETGAKGATLVRVVDGRVAGLEALTLDAARFDHVALDLTGIAAPAAFERLAREAIASARAAADGRPLALRLTLTGESALHAHFSTQSAQLGEELQALAWEVGDVLIEKVRVATRGPCRAPAMAAITGFDDIVAAVAADPAFRADIARVLGELRARTPDEALHLLGLGALDSDAADAVEAAADAVLAAVDGAGAMEPGA</sequence>
<evidence type="ECO:0000313" key="3">
    <source>
        <dbReference type="EMBL" id="BAR98705.1"/>
    </source>
</evidence>
<accession>A0A182CZQ8</accession>
<dbReference type="RefSeq" id="WP_055038587.1">
    <property type="nucleotide sequence ID" value="NZ_AP014854.2"/>
</dbReference>
<dbReference type="Gene3D" id="3.60.21.10">
    <property type="match status" value="1"/>
</dbReference>
<protein>
    <submittedName>
        <fullName evidence="3">DNA repair exonuclease family protein YhaO</fullName>
    </submittedName>
</protein>
<evidence type="ECO:0000259" key="2">
    <source>
        <dbReference type="Pfam" id="PF00149"/>
    </source>
</evidence>
<name>A0A182CZQ8_BLAVI</name>
<keyword evidence="1" id="KW-0378">Hydrolase</keyword>
<dbReference type="EMBL" id="AP014854">
    <property type="protein sequence ID" value="BAR98705.1"/>
    <property type="molecule type" value="Genomic_DNA"/>
</dbReference>
<proteinExistence type="predicted"/>
<dbReference type="InterPro" id="IPR029052">
    <property type="entry name" value="Metallo-depent_PP-like"/>
</dbReference>
<dbReference type="SUPFAM" id="SSF56300">
    <property type="entry name" value="Metallo-dependent phosphatases"/>
    <property type="match status" value="1"/>
</dbReference>
<dbReference type="InterPro" id="IPR041796">
    <property type="entry name" value="Mre11_N"/>
</dbReference>